<proteinExistence type="predicted"/>
<organism evidence="1">
    <name type="scientific">Niallia circulans</name>
    <name type="common">Bacillus circulans</name>
    <dbReference type="NCBI Taxonomy" id="1397"/>
    <lineage>
        <taxon>Bacteria</taxon>
        <taxon>Bacillati</taxon>
        <taxon>Bacillota</taxon>
        <taxon>Bacilli</taxon>
        <taxon>Bacillales</taxon>
        <taxon>Bacillaceae</taxon>
        <taxon>Niallia</taxon>
    </lineage>
</organism>
<dbReference type="EMBL" id="RIBP01000003">
    <property type="protein sequence ID" value="TRZ39234.1"/>
    <property type="molecule type" value="Genomic_DNA"/>
</dbReference>
<geneLocation type="plasmid" evidence="1">
    <name>unnamed2</name>
</geneLocation>
<sequence>MKQYSFNITAVTLEEFKKLLPTHKSKKILKSYLLNEYELPEILSDLQADFESEKVVQPYWMADDEINKLDLLVKQAKLKDYNLSRSAIMRDIMKNLVELYRNNPIQKSEYGRQTFKVPTGTKKRLSSLIEDRELSYELSSFIMEGYIPSNNFPSMRNQEQENLDFKSDIDVFNKLDEVAEEYGFKKGRAKIFRDALSQFEKSLQSNPIKKAALKQELKYLLDEYKTIEDVAIIREVISNYLKE</sequence>
<gene>
    <name evidence="1" type="ORF">CEQ21_07650</name>
</gene>
<dbReference type="Proteomes" id="UP000319837">
    <property type="component" value="Plasmid unnamed2"/>
</dbReference>
<keyword evidence="1" id="KW-0614">Plasmid</keyword>
<reference evidence="1" key="1">
    <citation type="submission" date="2018-10" db="EMBL/GenBank/DDBJ databases">
        <title>FDA dAtabase for Regulatory Grade micrObial Sequences (FDA-ARGOS): Supporting development and validation of Infectious Disease Dx tests.</title>
        <authorList>
            <person name="Minogue T."/>
            <person name="Wolcott M."/>
            <person name="Wasieloski L."/>
            <person name="Aguilar W."/>
            <person name="Moore D."/>
            <person name="Tallon L.J."/>
            <person name="Sadzewicz L."/>
            <person name="Sengamalay N."/>
            <person name="Ott S."/>
            <person name="Godinez A."/>
            <person name="Nagaraj S."/>
            <person name="Vavikolanu K."/>
            <person name="Vyas G."/>
            <person name="Nadendla S."/>
            <person name="Aluvathingal J."/>
            <person name="Sichtig H."/>
        </authorList>
    </citation>
    <scope>NUCLEOTIDE SEQUENCE</scope>
    <source>
        <strain evidence="1">FDAARGOS_343</strain>
        <plasmid evidence="1">unnamed2</plasmid>
    </source>
</reference>
<dbReference type="RefSeq" id="WP_185762814.1">
    <property type="nucleotide sequence ID" value="NZ_CM017506.1"/>
</dbReference>
<comment type="caution">
    <text evidence="1">The sequence shown here is derived from an EMBL/GenBank/DDBJ whole genome shotgun (WGS) entry which is preliminary data.</text>
</comment>
<dbReference type="AlphaFoldDB" id="A0A553SQG3"/>
<accession>A0A553SQG3</accession>
<protein>
    <submittedName>
        <fullName evidence="1">Uncharacterized protein</fullName>
    </submittedName>
</protein>
<evidence type="ECO:0000313" key="1">
    <source>
        <dbReference type="EMBL" id="TRZ39234.1"/>
    </source>
</evidence>
<name>A0A553SQG3_NIACI</name>